<feature type="region of interest" description="Disordered" evidence="1">
    <location>
        <begin position="19"/>
        <end position="103"/>
    </location>
</feature>
<dbReference type="AlphaFoldDB" id="A0A8S3WXA9"/>
<sequence length="152" mass="16630">MQIVDKYRVVSESGSLCERGARQSAATSGGRGALASEGRARGPRAPGATRASPRDTGRANGHRDPPPLRNYPRPAPRSARHQRRSHPDLHTCESSHVTSPTHVRRARSRLRLCEHSAAPLSRAAGRHGIANNLCLWCISEFIKVCDWCLLVV</sequence>
<accession>A0A8S3WXA9</accession>
<name>A0A8S3WXA9_PARAO</name>
<dbReference type="Proteomes" id="UP000691718">
    <property type="component" value="Unassembled WGS sequence"/>
</dbReference>
<evidence type="ECO:0000313" key="3">
    <source>
        <dbReference type="Proteomes" id="UP000691718"/>
    </source>
</evidence>
<keyword evidence="3" id="KW-1185">Reference proteome</keyword>
<dbReference type="EMBL" id="CAJQZP010000851">
    <property type="protein sequence ID" value="CAG4988492.1"/>
    <property type="molecule type" value="Genomic_DNA"/>
</dbReference>
<reference evidence="2" key="1">
    <citation type="submission" date="2021-04" db="EMBL/GenBank/DDBJ databases">
        <authorList>
            <person name="Tunstrom K."/>
        </authorList>
    </citation>
    <scope>NUCLEOTIDE SEQUENCE</scope>
</reference>
<gene>
    <name evidence="2" type="ORF">PAPOLLO_LOCUS11633</name>
</gene>
<feature type="compositionally biased region" description="Basic and acidic residues" evidence="1">
    <location>
        <begin position="52"/>
        <end position="66"/>
    </location>
</feature>
<proteinExistence type="predicted"/>
<evidence type="ECO:0000256" key="1">
    <source>
        <dbReference type="SAM" id="MobiDB-lite"/>
    </source>
</evidence>
<protein>
    <submittedName>
        <fullName evidence="2">(apollo) hypothetical protein</fullName>
    </submittedName>
</protein>
<comment type="caution">
    <text evidence="2">The sequence shown here is derived from an EMBL/GenBank/DDBJ whole genome shotgun (WGS) entry which is preliminary data.</text>
</comment>
<organism evidence="2 3">
    <name type="scientific">Parnassius apollo</name>
    <name type="common">Apollo butterfly</name>
    <name type="synonym">Papilio apollo</name>
    <dbReference type="NCBI Taxonomy" id="110799"/>
    <lineage>
        <taxon>Eukaryota</taxon>
        <taxon>Metazoa</taxon>
        <taxon>Ecdysozoa</taxon>
        <taxon>Arthropoda</taxon>
        <taxon>Hexapoda</taxon>
        <taxon>Insecta</taxon>
        <taxon>Pterygota</taxon>
        <taxon>Neoptera</taxon>
        <taxon>Endopterygota</taxon>
        <taxon>Lepidoptera</taxon>
        <taxon>Glossata</taxon>
        <taxon>Ditrysia</taxon>
        <taxon>Papilionoidea</taxon>
        <taxon>Papilionidae</taxon>
        <taxon>Parnassiinae</taxon>
        <taxon>Parnassini</taxon>
        <taxon>Parnassius</taxon>
        <taxon>Parnassius</taxon>
    </lineage>
</organism>
<evidence type="ECO:0000313" key="2">
    <source>
        <dbReference type="EMBL" id="CAG4988492.1"/>
    </source>
</evidence>